<evidence type="ECO:0000313" key="1">
    <source>
        <dbReference type="EMBL" id="QRR01266.1"/>
    </source>
</evidence>
<reference evidence="1 2" key="1">
    <citation type="submission" date="2020-06" db="EMBL/GenBank/DDBJ databases">
        <title>Dyadobacter sandarakinus sp. nov., isolated from the soil of the Arctic Yellow River Station.</title>
        <authorList>
            <person name="Zhang Y."/>
            <person name="Peng F."/>
        </authorList>
    </citation>
    <scope>NUCLEOTIDE SEQUENCE [LARGE SCALE GENOMIC DNA]</scope>
    <source>
        <strain evidence="1 2">Q3-56</strain>
    </source>
</reference>
<dbReference type="Proteomes" id="UP000612680">
    <property type="component" value="Chromosome"/>
</dbReference>
<accession>A0ABX7I8G0</accession>
<dbReference type="EMBL" id="CP056775">
    <property type="protein sequence ID" value="QRR01266.1"/>
    <property type="molecule type" value="Genomic_DNA"/>
</dbReference>
<dbReference type="RefSeq" id="WP_204663406.1">
    <property type="nucleotide sequence ID" value="NZ_CP056775.1"/>
</dbReference>
<protein>
    <submittedName>
        <fullName evidence="1">2'-5' RNA ligase family protein</fullName>
    </submittedName>
</protein>
<dbReference type="SUPFAM" id="SSF55144">
    <property type="entry name" value="LigT-like"/>
    <property type="match status" value="1"/>
</dbReference>
<dbReference type="GO" id="GO:0016874">
    <property type="term" value="F:ligase activity"/>
    <property type="evidence" value="ECO:0007669"/>
    <property type="project" value="UniProtKB-KW"/>
</dbReference>
<dbReference type="Pfam" id="PF13563">
    <property type="entry name" value="2_5_RNA_ligase2"/>
    <property type="match status" value="1"/>
</dbReference>
<name>A0ABX7I8G0_9BACT</name>
<dbReference type="InterPro" id="IPR009097">
    <property type="entry name" value="Cyclic_Pdiesterase"/>
</dbReference>
<dbReference type="Gene3D" id="3.90.1140.10">
    <property type="entry name" value="Cyclic phosphodiesterase"/>
    <property type="match status" value="1"/>
</dbReference>
<keyword evidence="1" id="KW-0436">Ligase</keyword>
<keyword evidence="2" id="KW-1185">Reference proteome</keyword>
<sequence length="219" mass="25477">MKSVHVNNNHLNTLTNIRHHMFEYQLVFSCDTVTEAVIHNVKRYFEDNYGCRNAAKRKAHLTLFDCIMHENKVDPMIKAFGKVAGQVSPFTMQLTRYAKYENGTFYIDLEDTASQSVLDMVKILKREAGEHVRKWAPAENRFCTDPNYTIARNMTESQMSLATRDWYNREFNMEFKVNEMLLLRRSLVKGSPFETVAKFPLLGMPAKRLVQTSIFGEMC</sequence>
<proteinExistence type="predicted"/>
<organism evidence="1 2">
    <name type="scientific">Dyadobacter sandarakinus</name>
    <dbReference type="NCBI Taxonomy" id="2747268"/>
    <lineage>
        <taxon>Bacteria</taxon>
        <taxon>Pseudomonadati</taxon>
        <taxon>Bacteroidota</taxon>
        <taxon>Cytophagia</taxon>
        <taxon>Cytophagales</taxon>
        <taxon>Spirosomataceae</taxon>
        <taxon>Dyadobacter</taxon>
    </lineage>
</organism>
<gene>
    <name evidence="1" type="ORF">HWI92_10290</name>
</gene>
<evidence type="ECO:0000313" key="2">
    <source>
        <dbReference type="Proteomes" id="UP000612680"/>
    </source>
</evidence>